<proteinExistence type="predicted"/>
<evidence type="ECO:0000313" key="3">
    <source>
        <dbReference type="EMBL" id="KAK0447364.1"/>
    </source>
</evidence>
<dbReference type="GO" id="GO:0030010">
    <property type="term" value="P:establishment of cell polarity"/>
    <property type="evidence" value="ECO:0007669"/>
    <property type="project" value="TreeGrafter"/>
</dbReference>
<feature type="domain" description="Aip3p/Bud6 N-terminal" evidence="2">
    <location>
        <begin position="46"/>
        <end position="154"/>
    </location>
</feature>
<comment type="caution">
    <text evidence="3">The sequence shown here is derived from an EMBL/GenBank/DDBJ whole genome shotgun (WGS) entry which is preliminary data.</text>
</comment>
<keyword evidence="4" id="KW-1185">Reference proteome</keyword>
<sequence length="221" mass="24665">MSSSRSNSSNSVAQSHASRRDNQSISSNHSGRSERTSSSRTHPAVESAMTRLLMSIKMLLEALTQWSLLEVDETHVSDVYVQLGNDFNAAVAAFAAFNIDMNELLSVPDDLRTVLEQCLAEDPTSGNLEIYLPTVRQIITQLLQGLRGKQSTYRRLISNHRRRSKQSGHERTDSRSSRSDRATRQEPSHRSQLSRTIAENGDYRRSGSSSGRSLGQSSREQ</sequence>
<feature type="region of interest" description="Disordered" evidence="1">
    <location>
        <begin position="157"/>
        <end position="221"/>
    </location>
</feature>
<dbReference type="EMBL" id="JAUEPS010000044">
    <property type="protein sequence ID" value="KAK0447364.1"/>
    <property type="molecule type" value="Genomic_DNA"/>
</dbReference>
<gene>
    <name evidence="3" type="ORF">EV420DRAFT_1276083</name>
</gene>
<accession>A0AA39MVB0</accession>
<dbReference type="Pfam" id="PF23153">
    <property type="entry name" value="Aip3p_Bud6_N"/>
    <property type="match status" value="1"/>
</dbReference>
<name>A0AA39MVB0_ARMTA</name>
<evidence type="ECO:0000259" key="2">
    <source>
        <dbReference type="Pfam" id="PF23153"/>
    </source>
</evidence>
<dbReference type="InterPro" id="IPR051825">
    <property type="entry name" value="SRCIN1"/>
</dbReference>
<evidence type="ECO:0000313" key="4">
    <source>
        <dbReference type="Proteomes" id="UP001175211"/>
    </source>
</evidence>
<reference evidence="3" key="1">
    <citation type="submission" date="2023-06" db="EMBL/GenBank/DDBJ databases">
        <authorList>
            <consortium name="Lawrence Berkeley National Laboratory"/>
            <person name="Ahrendt S."/>
            <person name="Sahu N."/>
            <person name="Indic B."/>
            <person name="Wong-Bajracharya J."/>
            <person name="Merenyi Z."/>
            <person name="Ke H.-M."/>
            <person name="Monk M."/>
            <person name="Kocsube S."/>
            <person name="Drula E."/>
            <person name="Lipzen A."/>
            <person name="Balint B."/>
            <person name="Henrissat B."/>
            <person name="Andreopoulos B."/>
            <person name="Martin F.M."/>
            <person name="Harder C.B."/>
            <person name="Rigling D."/>
            <person name="Ford K.L."/>
            <person name="Foster G.D."/>
            <person name="Pangilinan J."/>
            <person name="Papanicolaou A."/>
            <person name="Barry K."/>
            <person name="LaButti K."/>
            <person name="Viragh M."/>
            <person name="Koriabine M."/>
            <person name="Yan M."/>
            <person name="Riley R."/>
            <person name="Champramary S."/>
            <person name="Plett K.L."/>
            <person name="Tsai I.J."/>
            <person name="Slot J."/>
            <person name="Sipos G."/>
            <person name="Plett J."/>
            <person name="Nagy L.G."/>
            <person name="Grigoriev I.V."/>
        </authorList>
    </citation>
    <scope>NUCLEOTIDE SEQUENCE</scope>
    <source>
        <strain evidence="3">CCBAS 213</strain>
    </source>
</reference>
<dbReference type="PANTHER" id="PTHR22741:SF10">
    <property type="entry name" value="COILED-COIL DOMAIN-CONTAINING PROTEIN CG32809"/>
    <property type="match status" value="1"/>
</dbReference>
<protein>
    <recommendedName>
        <fullName evidence="2">Aip3p/Bud6 N-terminal domain-containing protein</fullName>
    </recommendedName>
</protein>
<evidence type="ECO:0000256" key="1">
    <source>
        <dbReference type="SAM" id="MobiDB-lite"/>
    </source>
</evidence>
<feature type="compositionally biased region" description="Low complexity" evidence="1">
    <location>
        <begin position="1"/>
        <end position="16"/>
    </location>
</feature>
<feature type="non-terminal residue" evidence="3">
    <location>
        <position position="221"/>
    </location>
</feature>
<organism evidence="3 4">
    <name type="scientific">Armillaria tabescens</name>
    <name type="common">Ringless honey mushroom</name>
    <name type="synonym">Agaricus tabescens</name>
    <dbReference type="NCBI Taxonomy" id="1929756"/>
    <lineage>
        <taxon>Eukaryota</taxon>
        <taxon>Fungi</taxon>
        <taxon>Dikarya</taxon>
        <taxon>Basidiomycota</taxon>
        <taxon>Agaricomycotina</taxon>
        <taxon>Agaricomycetes</taxon>
        <taxon>Agaricomycetidae</taxon>
        <taxon>Agaricales</taxon>
        <taxon>Marasmiineae</taxon>
        <taxon>Physalacriaceae</taxon>
        <taxon>Desarmillaria</taxon>
    </lineage>
</organism>
<feature type="compositionally biased region" description="Low complexity" evidence="1">
    <location>
        <begin position="206"/>
        <end position="221"/>
    </location>
</feature>
<dbReference type="InterPro" id="IPR056279">
    <property type="entry name" value="Aip3p_Bud6_N"/>
</dbReference>
<feature type="compositionally biased region" description="Basic residues" evidence="1">
    <location>
        <begin position="157"/>
        <end position="166"/>
    </location>
</feature>
<dbReference type="Proteomes" id="UP001175211">
    <property type="component" value="Unassembled WGS sequence"/>
</dbReference>
<dbReference type="GO" id="GO:0005737">
    <property type="term" value="C:cytoplasm"/>
    <property type="evidence" value="ECO:0007669"/>
    <property type="project" value="TreeGrafter"/>
</dbReference>
<feature type="compositionally biased region" description="Basic and acidic residues" evidence="1">
    <location>
        <begin position="167"/>
        <end position="189"/>
    </location>
</feature>
<dbReference type="GeneID" id="85351489"/>
<dbReference type="GO" id="GO:0051286">
    <property type="term" value="C:cell tip"/>
    <property type="evidence" value="ECO:0007669"/>
    <property type="project" value="TreeGrafter"/>
</dbReference>
<dbReference type="AlphaFoldDB" id="A0AA39MVB0"/>
<dbReference type="PANTHER" id="PTHR22741">
    <property type="entry name" value="P140CAP/SNIP-RELATED"/>
    <property type="match status" value="1"/>
</dbReference>
<dbReference type="RefSeq" id="XP_060326085.1">
    <property type="nucleotide sequence ID" value="XM_060467941.1"/>
</dbReference>
<feature type="region of interest" description="Disordered" evidence="1">
    <location>
        <begin position="1"/>
        <end position="44"/>
    </location>
</feature>